<dbReference type="EMBL" id="JANIEX010000691">
    <property type="protein sequence ID" value="KAJ3564129.1"/>
    <property type="molecule type" value="Genomic_DNA"/>
</dbReference>
<comment type="caution">
    <text evidence="2">The sequence shown here is derived from an EMBL/GenBank/DDBJ whole genome shotgun (WGS) entry which is preliminary data.</text>
</comment>
<organism evidence="2 3">
    <name type="scientific">Leucocoprinus birnbaumii</name>
    <dbReference type="NCBI Taxonomy" id="56174"/>
    <lineage>
        <taxon>Eukaryota</taxon>
        <taxon>Fungi</taxon>
        <taxon>Dikarya</taxon>
        <taxon>Basidiomycota</taxon>
        <taxon>Agaricomycotina</taxon>
        <taxon>Agaricomycetes</taxon>
        <taxon>Agaricomycetidae</taxon>
        <taxon>Agaricales</taxon>
        <taxon>Agaricineae</taxon>
        <taxon>Agaricaceae</taxon>
        <taxon>Leucocoprinus</taxon>
    </lineage>
</organism>
<feature type="compositionally biased region" description="Low complexity" evidence="1">
    <location>
        <begin position="333"/>
        <end position="350"/>
    </location>
</feature>
<dbReference type="Proteomes" id="UP001213000">
    <property type="component" value="Unassembled WGS sequence"/>
</dbReference>
<sequence>MNTAEVINGSPWVNAIKVISPSPPSPSACLELAKEMPYIEDYNFLIYVSPPICHGTSTTPESMLSETWSPGLLSTDSACSDAYYSALTHLSELSDENSDDPDVDLVQDSASKNLAPSFQQREGSLLFSPLTTGSHSSTRLAMDFQQPPELLSLLLLSKRILTDGGLGKTHTVVSNSGNLDSTGSPVHNMEQQDRAGAPDPSTNSDCYPPGFQEAQYQRSILSLLLQQQNAIELSSRDQITGNTFNFVEEESHLPIHDHHRSYPIGPAMPALISPSIPPKHLIAAHDFLSIPHRIRSNSDPLTLSTYSPQPGAISDSEASGADPNIQTNNLGGTQSSPTSPFTQQSQASSTGSPSILGSPAQPMNGHQIASSIIKPTVVKKGGFQSSGRRFAMKPTHSHSSLLRKF</sequence>
<keyword evidence="3" id="KW-1185">Reference proteome</keyword>
<accession>A0AAD5VMC0</accession>
<evidence type="ECO:0000313" key="3">
    <source>
        <dbReference type="Proteomes" id="UP001213000"/>
    </source>
</evidence>
<gene>
    <name evidence="2" type="ORF">NP233_g8498</name>
</gene>
<feature type="region of interest" description="Disordered" evidence="1">
    <location>
        <begin position="300"/>
        <end position="373"/>
    </location>
</feature>
<feature type="compositionally biased region" description="Polar residues" evidence="1">
    <location>
        <begin position="172"/>
        <end position="185"/>
    </location>
</feature>
<proteinExistence type="predicted"/>
<reference evidence="2" key="1">
    <citation type="submission" date="2022-07" db="EMBL/GenBank/DDBJ databases">
        <title>Genome Sequence of Leucocoprinus birnbaumii.</title>
        <authorList>
            <person name="Buettner E."/>
        </authorList>
    </citation>
    <scope>NUCLEOTIDE SEQUENCE</scope>
    <source>
        <strain evidence="2">VT141</strain>
    </source>
</reference>
<evidence type="ECO:0000256" key="1">
    <source>
        <dbReference type="SAM" id="MobiDB-lite"/>
    </source>
</evidence>
<evidence type="ECO:0000313" key="2">
    <source>
        <dbReference type="EMBL" id="KAJ3564129.1"/>
    </source>
</evidence>
<dbReference type="AlphaFoldDB" id="A0AAD5VMC0"/>
<feature type="region of interest" description="Disordered" evidence="1">
    <location>
        <begin position="172"/>
        <end position="210"/>
    </location>
</feature>
<name>A0AAD5VMC0_9AGAR</name>
<protein>
    <submittedName>
        <fullName evidence="2">Uncharacterized protein</fullName>
    </submittedName>
</protein>